<reference evidence="2" key="3">
    <citation type="journal article" date="2023" name="Microbiol. Resour. Announc.">
        <title>Draft Genome Sequence of Granulicatella sp. Strain S8, Isolated from a Marine Fish, Seriola quinqueradiata.</title>
        <authorList>
            <person name="Lee M."/>
            <person name="Farooq A."/>
            <person name="Jeong J.B."/>
            <person name="Jung M.Y."/>
        </authorList>
    </citation>
    <scope>NUCLEOTIDE SEQUENCE</scope>
    <source>
        <strain evidence="2">S8</strain>
    </source>
</reference>
<keyword evidence="1" id="KW-0472">Membrane</keyword>
<evidence type="ECO:0000313" key="3">
    <source>
        <dbReference type="Proteomes" id="UP001059480"/>
    </source>
</evidence>
<feature type="transmembrane region" description="Helical" evidence="1">
    <location>
        <begin position="133"/>
        <end position="151"/>
    </location>
</feature>
<keyword evidence="1" id="KW-0812">Transmembrane</keyword>
<accession>A0ABT1WPG0</accession>
<name>A0ABT1WPG0_9LACT</name>
<evidence type="ECO:0008006" key="4">
    <source>
        <dbReference type="Google" id="ProtNLM"/>
    </source>
</evidence>
<evidence type="ECO:0000313" key="2">
    <source>
        <dbReference type="EMBL" id="MCQ9210390.1"/>
    </source>
</evidence>
<comment type="caution">
    <text evidence="2">The sequence shown here is derived from an EMBL/GenBank/DDBJ whole genome shotgun (WGS) entry which is preliminary data.</text>
</comment>
<proteinExistence type="predicted"/>
<gene>
    <name evidence="2" type="ORF">NPA36_07480</name>
</gene>
<keyword evidence="3" id="KW-1185">Reference proteome</keyword>
<reference evidence="2" key="1">
    <citation type="submission" date="2022-07" db="EMBL/GenBank/DDBJ databases">
        <authorList>
            <person name="Jung M.-Y."/>
            <person name="Lee M."/>
        </authorList>
    </citation>
    <scope>NUCLEOTIDE SEQUENCE</scope>
    <source>
        <strain evidence="2">S8</strain>
    </source>
</reference>
<feature type="transmembrane region" description="Helical" evidence="1">
    <location>
        <begin position="157"/>
        <end position="174"/>
    </location>
</feature>
<reference evidence="2" key="2">
    <citation type="journal article" date="2023" name="Curr. Microbiol.">
        <title>Granulicatella seriolae sp. nov., a Novel Facultative Anaerobe Isolated from Yellowtail Marine Fish.</title>
        <authorList>
            <person name="Lee M."/>
            <person name="Choi Y.J."/>
            <person name="Farooq A."/>
            <person name="Jeong J.B."/>
            <person name="Jung M.Y."/>
        </authorList>
    </citation>
    <scope>NUCLEOTIDE SEQUENCE</scope>
    <source>
        <strain evidence="2">S8</strain>
    </source>
</reference>
<dbReference type="Proteomes" id="UP001059480">
    <property type="component" value="Unassembled WGS sequence"/>
</dbReference>
<keyword evidence="1" id="KW-1133">Transmembrane helix</keyword>
<dbReference type="RefSeq" id="WP_256945503.1">
    <property type="nucleotide sequence ID" value="NZ_JANHNZ010000007.1"/>
</dbReference>
<feature type="transmembrane region" description="Helical" evidence="1">
    <location>
        <begin position="39"/>
        <end position="60"/>
    </location>
</feature>
<feature type="transmembrane region" description="Helical" evidence="1">
    <location>
        <begin position="15"/>
        <end position="33"/>
    </location>
</feature>
<feature type="transmembrane region" description="Helical" evidence="1">
    <location>
        <begin position="72"/>
        <end position="95"/>
    </location>
</feature>
<organism evidence="2 3">
    <name type="scientific">Granulicatella seriolae</name>
    <dbReference type="NCBI Taxonomy" id="2967226"/>
    <lineage>
        <taxon>Bacteria</taxon>
        <taxon>Bacillati</taxon>
        <taxon>Bacillota</taxon>
        <taxon>Bacilli</taxon>
        <taxon>Lactobacillales</taxon>
        <taxon>Carnobacteriaceae</taxon>
        <taxon>Granulicatella</taxon>
    </lineage>
</organism>
<dbReference type="EMBL" id="JANHNZ010000007">
    <property type="protein sequence ID" value="MCQ9210390.1"/>
    <property type="molecule type" value="Genomic_DNA"/>
</dbReference>
<evidence type="ECO:0000256" key="1">
    <source>
        <dbReference type="SAM" id="Phobius"/>
    </source>
</evidence>
<feature type="transmembrane region" description="Helical" evidence="1">
    <location>
        <begin position="101"/>
        <end position="121"/>
    </location>
</feature>
<protein>
    <recommendedName>
        <fullName evidence="4">DUF308 domain-containing protein</fullName>
    </recommendedName>
</protein>
<sequence>MKVSTNHLEKARRRTLIVIALILIGVGLALSIYREAVAMSLFSLWGIVLVALSVFDLLKLPISAFRQKDQRLIVSAFRSLVQLAAGIFFFTNAFFPVVTVAWLTSLYLFLMGILYLFNFILIKNDGVNGYYRVLIDAIIHLLFGFTAVMNISSSANLVYLILGIYLIFLGLTYLRDGLEVMSTPNLQKARRRIRVSLPIIFTALIPRRTLDSINEFLSQGQEEEDRKIQYFKAEGLNTKPDLEVWIHTARSGFEMFGHVDISFKGMTYSYGHYDVDSSKLFGTIGDGTLWEVETSNYVKWIESRETRSVFRYGLVLTDQQSLAVEKQINLIKEDTKPFQLTSQTQKESYLGQMAALYPVKIYKFTRSRFKTYFVLTTNCVLLADTIIGKTGIDIVDAAGIITPGAYQSYFDKEFQRPYSNVITRSAIVDGKLELETSEN</sequence>